<evidence type="ECO:0000256" key="2">
    <source>
        <dbReference type="ARBA" id="ARBA00007511"/>
    </source>
</evidence>
<feature type="transmembrane region" description="Helical" evidence="6">
    <location>
        <begin position="72"/>
        <end position="90"/>
    </location>
</feature>
<evidence type="ECO:0000256" key="1">
    <source>
        <dbReference type="ARBA" id="ARBA00004141"/>
    </source>
</evidence>
<feature type="transmembrane region" description="Helical" evidence="6">
    <location>
        <begin position="199"/>
        <end position="225"/>
    </location>
</feature>
<keyword evidence="5 6" id="KW-0472">Membrane</keyword>
<feature type="transmembrane region" description="Helical" evidence="6">
    <location>
        <begin position="140"/>
        <end position="161"/>
    </location>
</feature>
<evidence type="ECO:0000256" key="6">
    <source>
        <dbReference type="SAM" id="Phobius"/>
    </source>
</evidence>
<keyword evidence="3 6" id="KW-0812">Transmembrane</keyword>
<accession>A0A937FEQ3</accession>
<dbReference type="PANTHER" id="PTHR30238:SF4">
    <property type="entry name" value="SLL1022 PROTEIN"/>
    <property type="match status" value="1"/>
</dbReference>
<proteinExistence type="inferred from homology"/>
<evidence type="ECO:0000256" key="5">
    <source>
        <dbReference type="ARBA" id="ARBA00023136"/>
    </source>
</evidence>
<dbReference type="RefSeq" id="WP_202767348.1">
    <property type="nucleotide sequence ID" value="NZ_JAESWA010000022.1"/>
</dbReference>
<evidence type="ECO:0000256" key="3">
    <source>
        <dbReference type="ARBA" id="ARBA00022692"/>
    </source>
</evidence>
<protein>
    <submittedName>
        <fullName evidence="7">YjbE family putative metal transport protein</fullName>
    </submittedName>
</protein>
<gene>
    <name evidence="7" type="ORF">JK634_09140</name>
</gene>
<evidence type="ECO:0000313" key="7">
    <source>
        <dbReference type="EMBL" id="MBL4931969.1"/>
    </source>
</evidence>
<dbReference type="InterPro" id="IPR022301">
    <property type="entry name" value="Integral_membrane_YjbE"/>
</dbReference>
<evidence type="ECO:0000313" key="8">
    <source>
        <dbReference type="Proteomes" id="UP000623681"/>
    </source>
</evidence>
<comment type="caution">
    <text evidence="7">The sequence shown here is derived from an EMBL/GenBank/DDBJ whole genome shotgun (WGS) entry which is preliminary data.</text>
</comment>
<dbReference type="NCBIfam" id="TIGR03717">
    <property type="entry name" value="R_switched_YjbE"/>
    <property type="match status" value="1"/>
</dbReference>
<dbReference type="AlphaFoldDB" id="A0A937FEQ3"/>
<name>A0A937FEQ3_9CLOT</name>
<comment type="similarity">
    <text evidence="2">Belongs to the TerC family.</text>
</comment>
<dbReference type="Proteomes" id="UP000623681">
    <property type="component" value="Unassembled WGS sequence"/>
</dbReference>
<dbReference type="Pfam" id="PF03741">
    <property type="entry name" value="TerC"/>
    <property type="match status" value="1"/>
</dbReference>
<keyword evidence="4 6" id="KW-1133">Transmembrane helix</keyword>
<keyword evidence="8" id="KW-1185">Reference proteome</keyword>
<dbReference type="GO" id="GO:0016020">
    <property type="term" value="C:membrane"/>
    <property type="evidence" value="ECO:0007669"/>
    <property type="project" value="UniProtKB-SubCell"/>
</dbReference>
<comment type="subcellular location">
    <subcellularLocation>
        <location evidence="1">Membrane</location>
        <topology evidence="1">Multi-pass membrane protein</topology>
    </subcellularLocation>
</comment>
<dbReference type="EMBL" id="JAESWA010000022">
    <property type="protein sequence ID" value="MBL4931969.1"/>
    <property type="molecule type" value="Genomic_DNA"/>
</dbReference>
<dbReference type="PANTHER" id="PTHR30238">
    <property type="entry name" value="MEMBRANE BOUND PREDICTED REDOX MODULATOR"/>
    <property type="match status" value="1"/>
</dbReference>
<organism evidence="7 8">
    <name type="scientific">Clostridium paridis</name>
    <dbReference type="NCBI Taxonomy" id="2803863"/>
    <lineage>
        <taxon>Bacteria</taxon>
        <taxon>Bacillati</taxon>
        <taxon>Bacillota</taxon>
        <taxon>Clostridia</taxon>
        <taxon>Eubacteriales</taxon>
        <taxon>Clostridiaceae</taxon>
        <taxon>Clostridium</taxon>
    </lineage>
</organism>
<dbReference type="InterPro" id="IPR005496">
    <property type="entry name" value="Integral_membrane_TerC"/>
</dbReference>
<sequence length="229" mass="25014">MSITSQLISQIVEIVLINLVLSGDNVAVISLSVKNLPPKKAKLANMIGVCMALLLRIFFISVIGYIFKFKWLHVHLIGGIILIYITVNMMKTNDEKAVITKESSDGFSKALISIIISDISMSLDNVLAITSVIINDVGEITGQQMILVVLAILICVPIIFLGSEIVSKLMSKYPIIIYICAALLIYTAIKMILKDSFVLHILSIINPLLILIAIGVIAITTVIFMSKEA</sequence>
<reference evidence="7" key="1">
    <citation type="submission" date="2021-01" db="EMBL/GenBank/DDBJ databases">
        <title>Genome public.</title>
        <authorList>
            <person name="Liu C."/>
            <person name="Sun Q."/>
        </authorList>
    </citation>
    <scope>NUCLEOTIDE SEQUENCE</scope>
    <source>
        <strain evidence="7">YIM B02565</strain>
    </source>
</reference>
<feature type="transmembrane region" description="Helical" evidence="6">
    <location>
        <begin position="43"/>
        <end position="66"/>
    </location>
</feature>
<feature type="transmembrane region" description="Helical" evidence="6">
    <location>
        <begin position="173"/>
        <end position="193"/>
    </location>
</feature>
<evidence type="ECO:0000256" key="4">
    <source>
        <dbReference type="ARBA" id="ARBA00022989"/>
    </source>
</evidence>
<feature type="transmembrane region" description="Helical" evidence="6">
    <location>
        <begin position="6"/>
        <end position="31"/>
    </location>
</feature>